<dbReference type="EMBL" id="MFJZ01000004">
    <property type="protein sequence ID" value="OGG30766.1"/>
    <property type="molecule type" value="Genomic_DNA"/>
</dbReference>
<comment type="caution">
    <text evidence="2">The sequence shown here is derived from an EMBL/GenBank/DDBJ whole genome shotgun (WGS) entry which is preliminary data.</text>
</comment>
<evidence type="ECO:0000256" key="1">
    <source>
        <dbReference type="SAM" id="Phobius"/>
    </source>
</evidence>
<feature type="transmembrane region" description="Helical" evidence="1">
    <location>
        <begin position="218"/>
        <end position="245"/>
    </location>
</feature>
<evidence type="ECO:0008006" key="4">
    <source>
        <dbReference type="Google" id="ProtNLM"/>
    </source>
</evidence>
<keyword evidence="1" id="KW-1133">Transmembrane helix</keyword>
<dbReference type="PANTHER" id="PTHR43861">
    <property type="entry name" value="TRANS-ACONITATE 2-METHYLTRANSFERASE-RELATED"/>
    <property type="match status" value="1"/>
</dbReference>
<dbReference type="SUPFAM" id="SSF53335">
    <property type="entry name" value="S-adenosyl-L-methionine-dependent methyltransferases"/>
    <property type="match status" value="1"/>
</dbReference>
<accession>A0A1F6B1H2</accession>
<reference evidence="2 3" key="1">
    <citation type="journal article" date="2016" name="Nat. Commun.">
        <title>Thousands of microbial genomes shed light on interconnected biogeochemical processes in an aquifer system.</title>
        <authorList>
            <person name="Anantharaman K."/>
            <person name="Brown C.T."/>
            <person name="Hug L.A."/>
            <person name="Sharon I."/>
            <person name="Castelle C.J."/>
            <person name="Probst A.J."/>
            <person name="Thomas B.C."/>
            <person name="Singh A."/>
            <person name="Wilkins M.J."/>
            <person name="Karaoz U."/>
            <person name="Brodie E.L."/>
            <person name="Williams K.H."/>
            <person name="Hubbard S.S."/>
            <person name="Banfield J.F."/>
        </authorList>
    </citation>
    <scope>NUCLEOTIDE SEQUENCE [LARGE SCALE GENOMIC DNA]</scope>
</reference>
<keyword evidence="1" id="KW-0472">Membrane</keyword>
<protein>
    <recommendedName>
        <fullName evidence="4">Methyltransferase type 11 domain-containing protein</fullName>
    </recommendedName>
</protein>
<proteinExistence type="predicted"/>
<dbReference type="AlphaFoldDB" id="A0A1F6B1H2"/>
<name>A0A1F6B1H2_9BACT</name>
<sequence length="255" mass="29533">MSLTYKSRYFQVIEKNERNHFWFAARNRLLGNLLTRFVPSPNGKAYIEVGCGTGVVLPLLIKLGFTVTGLDVNSRAILYARKKTNARLVRQSLYSYKTKEKYDCVGVFDVLEHQTNDRLFLRRCFDLLVPGGYIFLTVPAGKWLWTRIDAESGHKRRYEAAELVRVVRRAGFDVEFWNYWNALPLPFFLAKRAISSLGRSQGTIARYVNRPPWLINSFLYVLLVLEATYMFTVHYPVGASFVLCAKRPRSPDYRP</sequence>
<dbReference type="STRING" id="1798396.A2973_01850"/>
<dbReference type="InterPro" id="IPR029063">
    <property type="entry name" value="SAM-dependent_MTases_sf"/>
</dbReference>
<evidence type="ECO:0000313" key="2">
    <source>
        <dbReference type="EMBL" id="OGG30766.1"/>
    </source>
</evidence>
<gene>
    <name evidence="2" type="ORF">A2973_01850</name>
</gene>
<dbReference type="Gene3D" id="3.40.50.150">
    <property type="entry name" value="Vaccinia Virus protein VP39"/>
    <property type="match status" value="1"/>
</dbReference>
<dbReference type="CDD" id="cd02440">
    <property type="entry name" value="AdoMet_MTases"/>
    <property type="match status" value="1"/>
</dbReference>
<dbReference type="Pfam" id="PF13489">
    <property type="entry name" value="Methyltransf_23"/>
    <property type="match status" value="1"/>
</dbReference>
<keyword evidence="1" id="KW-0812">Transmembrane</keyword>
<evidence type="ECO:0000313" key="3">
    <source>
        <dbReference type="Proteomes" id="UP000176409"/>
    </source>
</evidence>
<organism evidence="2 3">
    <name type="scientific">Candidatus Gottesmanbacteria bacterium RIFCSPLOWO2_01_FULL_49_10</name>
    <dbReference type="NCBI Taxonomy" id="1798396"/>
    <lineage>
        <taxon>Bacteria</taxon>
        <taxon>Candidatus Gottesmaniibacteriota</taxon>
    </lineage>
</organism>
<dbReference type="Proteomes" id="UP000176409">
    <property type="component" value="Unassembled WGS sequence"/>
</dbReference>